<proteinExistence type="predicted"/>
<protein>
    <submittedName>
        <fullName evidence="3">CRAL-TRIO domain-containing protein</fullName>
    </submittedName>
</protein>
<dbReference type="SMART" id="SM00516">
    <property type="entry name" value="SEC14"/>
    <property type="match status" value="1"/>
</dbReference>
<keyword evidence="2" id="KW-1185">Reference proteome</keyword>
<dbReference type="STRING" id="451379.A0A0N5AZC6"/>
<dbReference type="Pfam" id="PF00650">
    <property type="entry name" value="CRAL_TRIO"/>
    <property type="match status" value="1"/>
</dbReference>
<organism evidence="2 3">
    <name type="scientific">Syphacia muris</name>
    <dbReference type="NCBI Taxonomy" id="451379"/>
    <lineage>
        <taxon>Eukaryota</taxon>
        <taxon>Metazoa</taxon>
        <taxon>Ecdysozoa</taxon>
        <taxon>Nematoda</taxon>
        <taxon>Chromadorea</taxon>
        <taxon>Rhabditida</taxon>
        <taxon>Spirurina</taxon>
        <taxon>Oxyuridomorpha</taxon>
        <taxon>Oxyuroidea</taxon>
        <taxon>Oxyuridae</taxon>
        <taxon>Syphacia</taxon>
    </lineage>
</organism>
<evidence type="ECO:0000259" key="1">
    <source>
        <dbReference type="SMART" id="SM00516"/>
    </source>
</evidence>
<dbReference type="Gene3D" id="3.40.525.10">
    <property type="entry name" value="CRAL-TRIO lipid binding domain"/>
    <property type="match status" value="1"/>
</dbReference>
<dbReference type="CDD" id="cd00170">
    <property type="entry name" value="SEC14"/>
    <property type="match status" value="1"/>
</dbReference>
<dbReference type="PANTHER" id="PTHR47159:SF3">
    <property type="entry name" value="CRAL-TRIO DOMAIN-CONTAINING PROTEIN"/>
    <property type="match status" value="1"/>
</dbReference>
<dbReference type="InterPro" id="IPR001251">
    <property type="entry name" value="CRAL-TRIO_dom"/>
</dbReference>
<feature type="domain" description="CRAL-TRIO" evidence="1">
    <location>
        <begin position="75"/>
        <end position="232"/>
    </location>
</feature>
<name>A0A0N5AZC6_9BILA</name>
<dbReference type="AlphaFoldDB" id="A0A0N5AZC6"/>
<dbReference type="WBParaSite" id="SMUV_0001035001-mRNA-1">
    <property type="protein sequence ID" value="SMUV_0001035001-mRNA-1"/>
    <property type="gene ID" value="SMUV_0001035001"/>
</dbReference>
<evidence type="ECO:0000313" key="3">
    <source>
        <dbReference type="WBParaSite" id="SMUV_0001035001-mRNA-1"/>
    </source>
</evidence>
<dbReference type="Gene3D" id="2.60.120.680">
    <property type="entry name" value="GOLD domain"/>
    <property type="match status" value="1"/>
</dbReference>
<dbReference type="InterPro" id="IPR053302">
    <property type="entry name" value="CRAL-TRIO_domain"/>
</dbReference>
<dbReference type="SUPFAM" id="SSF101576">
    <property type="entry name" value="Supernatant protein factor (SPF), C-terminal domain"/>
    <property type="match status" value="1"/>
</dbReference>
<dbReference type="InterPro" id="IPR058960">
    <property type="entry name" value="Ctg-1-like_C"/>
</dbReference>
<sequence length="378" mass="43582">MNISDADRANIERLRNAYKLFTFQLTPYYDTDFNLLRWLQGHENNFEIIVPKLKNHLLLRKSKLKLDELADRQRNHPVHHHWKCGITGPALVTPNAIVNIEQTGSNDFWGMLQTYSSHEVFKARVLDLETMLRAVMEMEEKTGEQASVIYVMDLSNLSYNKRLISLMTGPMSSISSFMSEHYVELVHTSFAKPLIPEKTRNKVKIFGSNWRQEMLKLAVPEVLPAFWNEPNSNVFKADVERAVPLDPKNYYVFKELENMETLSIPPGKVDFFATKGDEGQVLSWTIVTDGNFGYALYWTNDEKETDVTKMEKIFPGFMKVPGPTKVPIKDDLICEKTGFYKLWISNEHAWFHTLRISCNFFASSAITPSDYTTTLVNS</sequence>
<dbReference type="Pfam" id="PF25883">
    <property type="entry name" value="F28H7_8_C"/>
    <property type="match status" value="1"/>
</dbReference>
<dbReference type="SUPFAM" id="SSF52087">
    <property type="entry name" value="CRAL/TRIO domain"/>
    <property type="match status" value="1"/>
</dbReference>
<dbReference type="PANTHER" id="PTHR47159">
    <property type="entry name" value="PROTEIN CBG07705-RELATED"/>
    <property type="match status" value="1"/>
</dbReference>
<reference evidence="3" key="1">
    <citation type="submission" date="2017-02" db="UniProtKB">
        <authorList>
            <consortium name="WormBaseParasite"/>
        </authorList>
    </citation>
    <scope>IDENTIFICATION</scope>
</reference>
<evidence type="ECO:0000313" key="2">
    <source>
        <dbReference type="Proteomes" id="UP000046393"/>
    </source>
</evidence>
<dbReference type="InterPro" id="IPR036598">
    <property type="entry name" value="GOLD_dom_sf"/>
</dbReference>
<dbReference type="InterPro" id="IPR036865">
    <property type="entry name" value="CRAL-TRIO_dom_sf"/>
</dbReference>
<dbReference type="Proteomes" id="UP000046393">
    <property type="component" value="Unplaced"/>
</dbReference>
<accession>A0A0N5AZC6</accession>